<gene>
    <name evidence="2" type="ORF">CLV94_0313</name>
</gene>
<dbReference type="EMBL" id="RBLC01000001">
    <property type="protein sequence ID" value="RKS25283.1"/>
    <property type="molecule type" value="Genomic_DNA"/>
</dbReference>
<comment type="caution">
    <text evidence="2">The sequence shown here is derived from an EMBL/GenBank/DDBJ whole genome shotgun (WGS) entry which is preliminary data.</text>
</comment>
<evidence type="ECO:0000256" key="1">
    <source>
        <dbReference type="SAM" id="MobiDB-lite"/>
    </source>
</evidence>
<proteinExistence type="predicted"/>
<dbReference type="Proteomes" id="UP000277579">
    <property type="component" value="Unassembled WGS sequence"/>
</dbReference>
<sequence>MSTKNSETGHAKNIANMNLLLTNIVAIGADYNPANPQLDITELQNLYALASKAQKDVNEATGPYKTAVAERENTFEPLGKLITKLRRAYKATEGVQPNNVENFMTLARKIRGNKKSTGQNTKDPAALQNEHSVSQTSYDQKASHFDQLISILQHTNNYNPNEEEYKIATLKTLHAKMLAKTAAVAEFYVPLNNLRSTRNTIMYQSPNNLVDTVHKAKDYVFTILDIKSAQYKNISKIKFTKI</sequence>
<feature type="region of interest" description="Disordered" evidence="1">
    <location>
        <begin position="112"/>
        <end position="135"/>
    </location>
</feature>
<evidence type="ECO:0000313" key="2">
    <source>
        <dbReference type="EMBL" id="RKS25283.1"/>
    </source>
</evidence>
<keyword evidence="3" id="KW-1185">Reference proteome</keyword>
<dbReference type="RefSeq" id="WP_121374701.1">
    <property type="nucleotide sequence ID" value="NZ_RBLC01000001.1"/>
</dbReference>
<protein>
    <submittedName>
        <fullName evidence="2">Uncharacterized protein</fullName>
    </submittedName>
</protein>
<dbReference type="AlphaFoldDB" id="A0A495MK94"/>
<accession>A0A495MK94</accession>
<evidence type="ECO:0000313" key="3">
    <source>
        <dbReference type="Proteomes" id="UP000277579"/>
    </source>
</evidence>
<reference evidence="2 3" key="1">
    <citation type="submission" date="2018-10" db="EMBL/GenBank/DDBJ databases">
        <title>Genomic Encyclopedia of Archaeal and Bacterial Type Strains, Phase II (KMG-II): from individual species to whole genera.</title>
        <authorList>
            <person name="Goeker M."/>
        </authorList>
    </citation>
    <scope>NUCLEOTIDE SEQUENCE [LARGE SCALE GENOMIC DNA]</scope>
    <source>
        <strain evidence="2 3">DSM 29537</strain>
    </source>
</reference>
<dbReference type="OrthoDB" id="749061at2"/>
<organism evidence="2 3">
    <name type="scientific">Flavobacterium endophyticum</name>
    <dbReference type="NCBI Taxonomy" id="1540163"/>
    <lineage>
        <taxon>Bacteria</taxon>
        <taxon>Pseudomonadati</taxon>
        <taxon>Bacteroidota</taxon>
        <taxon>Flavobacteriia</taxon>
        <taxon>Flavobacteriales</taxon>
        <taxon>Flavobacteriaceae</taxon>
        <taxon>Flavobacterium</taxon>
    </lineage>
</organism>
<name>A0A495MK94_9FLAO</name>